<comment type="similarity">
    <text evidence="2">Belongs to the choline/ethanolamine kinase family.</text>
</comment>
<dbReference type="SUPFAM" id="SSF56112">
    <property type="entry name" value="Protein kinase-like (PK-like)"/>
    <property type="match status" value="1"/>
</dbReference>
<dbReference type="PANTHER" id="PTHR22603">
    <property type="entry name" value="CHOLINE/ETHANOALAMINE KINASE"/>
    <property type="match status" value="1"/>
</dbReference>
<comment type="caution">
    <text evidence="4">The sequence shown here is derived from an EMBL/GenBank/DDBJ whole genome shotgun (WGS) entry which is preliminary data.</text>
</comment>
<proteinExistence type="inferred from homology"/>
<dbReference type="Gene3D" id="3.30.200.20">
    <property type="entry name" value="Phosphorylase Kinase, domain 1"/>
    <property type="match status" value="1"/>
</dbReference>
<gene>
    <name evidence="4" type="ORF">PGLA2088_LOCUS11669</name>
    <name evidence="5" type="ORF">PGLA2088_LOCUS16944</name>
</gene>
<dbReference type="EMBL" id="CAJNNW010013590">
    <property type="protein sequence ID" value="CAE8655568.1"/>
    <property type="molecule type" value="Genomic_DNA"/>
</dbReference>
<dbReference type="CDD" id="cd05157">
    <property type="entry name" value="ETNK_euk"/>
    <property type="match status" value="1"/>
</dbReference>
<dbReference type="GO" id="GO:0004305">
    <property type="term" value="F:ethanolamine kinase activity"/>
    <property type="evidence" value="ECO:0007669"/>
    <property type="project" value="UniProtKB-EC"/>
</dbReference>
<evidence type="ECO:0000256" key="2">
    <source>
        <dbReference type="ARBA" id="ARBA00038211"/>
    </source>
</evidence>
<dbReference type="InterPro" id="IPR011009">
    <property type="entry name" value="Kinase-like_dom_sf"/>
</dbReference>
<dbReference type="Pfam" id="PF01633">
    <property type="entry name" value="Choline_kinase"/>
    <property type="match status" value="1"/>
</dbReference>
<evidence type="ECO:0000313" key="4">
    <source>
        <dbReference type="EMBL" id="CAE8655568.1"/>
    </source>
</evidence>
<accession>A0A813IQZ4</accession>
<sequence>MADLAADGDVPPRVEDVVDLSSGDIETQVVAICRRLLGKADSAWREAPDADFEVKVITGGLTNLLYKVSLCCPAADPPTVLVRAFGKAGDAVCDRSMENKVFQDLSKAGFGPRLFGLFGNGRLEGWLEGRRPLEALEMLQCSEPDFMCMIARKTAELHARIVPTSIGDMTKVDLWDQIQQWANLAREVSFPDDPVKAGKLAQLDLPAVLAEIEHCQRLLPSRLNSDGEALLAAAGPLESAAHRARRLLYEKRFCHMDLLSGNIMFSQEAGDVRLIDFEYAAVCYIGVDVANHFNAVPESYFNAGNRFEPETWYPSSLQQLNWLSAYMKERSLVDLELDRELGEALLQVVAQFALVAELRWVIWAVVQAGYSPVDFDYLEYATMRFRAYFLYRKWQETGRRDQDHREDLLH</sequence>
<name>A0A813IQZ4_POLGL</name>
<evidence type="ECO:0000256" key="3">
    <source>
        <dbReference type="ARBA" id="ARBA00038874"/>
    </source>
</evidence>
<organism evidence="4 6">
    <name type="scientific">Polarella glacialis</name>
    <name type="common">Dinoflagellate</name>
    <dbReference type="NCBI Taxonomy" id="89957"/>
    <lineage>
        <taxon>Eukaryota</taxon>
        <taxon>Sar</taxon>
        <taxon>Alveolata</taxon>
        <taxon>Dinophyceae</taxon>
        <taxon>Suessiales</taxon>
        <taxon>Suessiaceae</taxon>
        <taxon>Polarella</taxon>
    </lineage>
</organism>
<evidence type="ECO:0000313" key="5">
    <source>
        <dbReference type="EMBL" id="CAE8668485.1"/>
    </source>
</evidence>
<dbReference type="EMBL" id="CAJNNW010021820">
    <property type="protein sequence ID" value="CAE8668485.1"/>
    <property type="molecule type" value="Genomic_DNA"/>
</dbReference>
<dbReference type="GO" id="GO:0006646">
    <property type="term" value="P:phosphatidylethanolamine biosynthetic process"/>
    <property type="evidence" value="ECO:0007669"/>
    <property type="project" value="TreeGrafter"/>
</dbReference>
<protein>
    <recommendedName>
        <fullName evidence="3">ethanolamine kinase</fullName>
        <ecNumber evidence="3">2.7.1.82</ecNumber>
    </recommendedName>
</protein>
<dbReference type="EC" id="2.7.1.82" evidence="3"/>
<comment type="pathway">
    <text evidence="1">Phospholipid metabolism; phosphatidylethanolamine biosynthesis; phosphatidylethanolamine from ethanolamine: step 1/3.</text>
</comment>
<dbReference type="GO" id="GO:0005737">
    <property type="term" value="C:cytoplasm"/>
    <property type="evidence" value="ECO:0007669"/>
    <property type="project" value="TreeGrafter"/>
</dbReference>
<evidence type="ECO:0000313" key="6">
    <source>
        <dbReference type="Proteomes" id="UP000626109"/>
    </source>
</evidence>
<evidence type="ECO:0000256" key="1">
    <source>
        <dbReference type="ARBA" id="ARBA00037883"/>
    </source>
</evidence>
<dbReference type="AlphaFoldDB" id="A0A813IQZ4"/>
<reference evidence="4" key="1">
    <citation type="submission" date="2021-02" db="EMBL/GenBank/DDBJ databases">
        <authorList>
            <person name="Dougan E. K."/>
            <person name="Rhodes N."/>
            <person name="Thang M."/>
            <person name="Chan C."/>
        </authorList>
    </citation>
    <scope>NUCLEOTIDE SEQUENCE</scope>
</reference>
<dbReference type="Proteomes" id="UP000626109">
    <property type="component" value="Unassembled WGS sequence"/>
</dbReference>
<dbReference type="Gene3D" id="3.90.1200.10">
    <property type="match status" value="1"/>
</dbReference>
<dbReference type="PANTHER" id="PTHR22603:SF66">
    <property type="entry name" value="ETHANOLAMINE KINASE"/>
    <property type="match status" value="1"/>
</dbReference>